<protein>
    <submittedName>
        <fullName evidence="1">Uncharacterized protein</fullName>
    </submittedName>
</protein>
<sequence>MDHPKTYFILPTTIYKPDDYIQLGQVITDPRRPFERLAKPLPLEGPLQPRIAPAIEWSATNTKTGEASVGVFAYVVNLMTAEASGGKSRNESQTWEAALLETRFFEISEDPTYVEQTAKVAVVEEWLKKHRHLGKTVYMITGLKIAKNPGKVTYDGSDASNLAVNLKAALNPEGVVEGRCEASHQRSGATTYEEKPEGAYVFAYRLRKLRVTWRHKFKLHDYKKGGDLHGVSRGGAGVSFSEEDEDDVFAFEMESVLLEQNDFGASLPAKDKKFQAVDEDDDSACLVIRATAEDLAG</sequence>
<evidence type="ECO:0000313" key="1">
    <source>
        <dbReference type="EMBL" id="RSL83721.1"/>
    </source>
</evidence>
<organism evidence="1 2">
    <name type="scientific">Fusarium floridanum</name>
    <dbReference type="NCBI Taxonomy" id="1325733"/>
    <lineage>
        <taxon>Eukaryota</taxon>
        <taxon>Fungi</taxon>
        <taxon>Dikarya</taxon>
        <taxon>Ascomycota</taxon>
        <taxon>Pezizomycotina</taxon>
        <taxon>Sordariomycetes</taxon>
        <taxon>Hypocreomycetidae</taxon>
        <taxon>Hypocreales</taxon>
        <taxon>Nectriaceae</taxon>
        <taxon>Fusarium</taxon>
        <taxon>Fusarium solani species complex</taxon>
    </lineage>
</organism>
<name>A0A428S1J6_9HYPO</name>
<reference evidence="1 2" key="1">
    <citation type="submission" date="2017-06" db="EMBL/GenBank/DDBJ databases">
        <title>Comparative genomic analysis of Ambrosia Fusariam Clade fungi.</title>
        <authorList>
            <person name="Stajich J.E."/>
            <person name="Carrillo J."/>
            <person name="Kijimoto T."/>
            <person name="Eskalen A."/>
            <person name="O'Donnell K."/>
            <person name="Kasson M."/>
        </authorList>
    </citation>
    <scope>NUCLEOTIDE SEQUENCE [LARGE SCALE GENOMIC DNA]</scope>
    <source>
        <strain evidence="1 2">NRRL62606</strain>
    </source>
</reference>
<dbReference type="AlphaFoldDB" id="A0A428S1J6"/>
<proteinExistence type="predicted"/>
<evidence type="ECO:0000313" key="2">
    <source>
        <dbReference type="Proteomes" id="UP000287972"/>
    </source>
</evidence>
<keyword evidence="2" id="KW-1185">Reference proteome</keyword>
<dbReference type="Proteomes" id="UP000287972">
    <property type="component" value="Unassembled WGS sequence"/>
</dbReference>
<dbReference type="EMBL" id="NKCL01000079">
    <property type="protein sequence ID" value="RSL83721.1"/>
    <property type="molecule type" value="Genomic_DNA"/>
</dbReference>
<gene>
    <name evidence="1" type="ORF">CEP51_004337</name>
</gene>
<accession>A0A428S1J6</accession>
<comment type="caution">
    <text evidence="1">The sequence shown here is derived from an EMBL/GenBank/DDBJ whole genome shotgun (WGS) entry which is preliminary data.</text>
</comment>